<dbReference type="InterPro" id="IPR011701">
    <property type="entry name" value="MFS"/>
</dbReference>
<feature type="transmembrane region" description="Helical" evidence="6">
    <location>
        <begin position="554"/>
        <end position="575"/>
    </location>
</feature>
<reference evidence="8 9" key="1">
    <citation type="submission" date="2023-10" db="EMBL/GenBank/DDBJ databases">
        <title>Draft genome sequence of Xylaria bambusicola isolate GMP-LS, the root and basal stem rot pathogen of sugarcane in Indonesia.</title>
        <authorList>
            <person name="Selvaraj P."/>
            <person name="Muralishankar V."/>
            <person name="Muruganantham S."/>
            <person name="Sp S."/>
            <person name="Haryani S."/>
            <person name="Lau K.J.X."/>
            <person name="Naqvi N.I."/>
        </authorList>
    </citation>
    <scope>NUCLEOTIDE SEQUENCE [LARGE SCALE GENOMIC DNA]</scope>
    <source>
        <strain evidence="8">GMP-LS</strain>
    </source>
</reference>
<feature type="transmembrane region" description="Helical" evidence="6">
    <location>
        <begin position="465"/>
        <end position="484"/>
    </location>
</feature>
<evidence type="ECO:0000259" key="7">
    <source>
        <dbReference type="PROSITE" id="PS50850"/>
    </source>
</evidence>
<evidence type="ECO:0000256" key="6">
    <source>
        <dbReference type="SAM" id="Phobius"/>
    </source>
</evidence>
<feature type="transmembrane region" description="Helical" evidence="6">
    <location>
        <begin position="76"/>
        <end position="95"/>
    </location>
</feature>
<dbReference type="Proteomes" id="UP001305414">
    <property type="component" value="Unassembled WGS sequence"/>
</dbReference>
<organism evidence="8 9">
    <name type="scientific">Xylaria bambusicola</name>
    <dbReference type="NCBI Taxonomy" id="326684"/>
    <lineage>
        <taxon>Eukaryota</taxon>
        <taxon>Fungi</taxon>
        <taxon>Dikarya</taxon>
        <taxon>Ascomycota</taxon>
        <taxon>Pezizomycotina</taxon>
        <taxon>Sordariomycetes</taxon>
        <taxon>Xylariomycetidae</taxon>
        <taxon>Xylariales</taxon>
        <taxon>Xylariaceae</taxon>
        <taxon>Xylaria</taxon>
    </lineage>
</organism>
<feature type="region of interest" description="Disordered" evidence="5">
    <location>
        <begin position="1"/>
        <end position="20"/>
    </location>
</feature>
<evidence type="ECO:0000313" key="9">
    <source>
        <dbReference type="Proteomes" id="UP001305414"/>
    </source>
</evidence>
<feature type="region of interest" description="Disordered" evidence="5">
    <location>
        <begin position="27"/>
        <end position="59"/>
    </location>
</feature>
<proteinExistence type="predicted"/>
<dbReference type="Pfam" id="PF07690">
    <property type="entry name" value="MFS_1"/>
    <property type="match status" value="1"/>
</dbReference>
<dbReference type="Gene3D" id="1.20.1250.20">
    <property type="entry name" value="MFS general substrate transporter like domains"/>
    <property type="match status" value="1"/>
</dbReference>
<feature type="transmembrane region" description="Helical" evidence="6">
    <location>
        <begin position="412"/>
        <end position="435"/>
    </location>
</feature>
<dbReference type="InterPro" id="IPR020846">
    <property type="entry name" value="MFS_dom"/>
</dbReference>
<evidence type="ECO:0000313" key="8">
    <source>
        <dbReference type="EMBL" id="KAK5636543.1"/>
    </source>
</evidence>
<evidence type="ECO:0000256" key="5">
    <source>
        <dbReference type="SAM" id="MobiDB-lite"/>
    </source>
</evidence>
<feature type="transmembrane region" description="Helical" evidence="6">
    <location>
        <begin position="177"/>
        <end position="198"/>
    </location>
</feature>
<evidence type="ECO:0000256" key="1">
    <source>
        <dbReference type="ARBA" id="ARBA00004141"/>
    </source>
</evidence>
<feature type="transmembrane region" description="Helical" evidence="6">
    <location>
        <begin position="373"/>
        <end position="400"/>
    </location>
</feature>
<dbReference type="InterPro" id="IPR036259">
    <property type="entry name" value="MFS_trans_sf"/>
</dbReference>
<keyword evidence="4 6" id="KW-0472">Membrane</keyword>
<gene>
    <name evidence="8" type="ORF">RRF57_012255</name>
</gene>
<feature type="transmembrane region" description="Helical" evidence="6">
    <location>
        <begin position="523"/>
        <end position="542"/>
    </location>
</feature>
<evidence type="ECO:0000256" key="2">
    <source>
        <dbReference type="ARBA" id="ARBA00022692"/>
    </source>
</evidence>
<dbReference type="PROSITE" id="PS50850">
    <property type="entry name" value="MFS"/>
    <property type="match status" value="1"/>
</dbReference>
<dbReference type="SUPFAM" id="SSF103473">
    <property type="entry name" value="MFS general substrate transporter"/>
    <property type="match status" value="1"/>
</dbReference>
<keyword evidence="2 6" id="KW-0812">Transmembrane</keyword>
<dbReference type="AlphaFoldDB" id="A0AAN7UZA3"/>
<dbReference type="GO" id="GO:0022857">
    <property type="term" value="F:transmembrane transporter activity"/>
    <property type="evidence" value="ECO:0007669"/>
    <property type="project" value="InterPro"/>
</dbReference>
<feature type="transmembrane region" description="Helical" evidence="6">
    <location>
        <begin position="274"/>
        <end position="294"/>
    </location>
</feature>
<comment type="caution">
    <text evidence="8">The sequence shown here is derived from an EMBL/GenBank/DDBJ whole genome shotgun (WGS) entry which is preliminary data.</text>
</comment>
<feature type="compositionally biased region" description="Polar residues" evidence="5">
    <location>
        <begin position="1"/>
        <end position="12"/>
    </location>
</feature>
<accession>A0AAN7UZA3</accession>
<protein>
    <recommendedName>
        <fullName evidence="7">Major facilitator superfamily (MFS) profile domain-containing protein</fullName>
    </recommendedName>
</protein>
<dbReference type="EMBL" id="JAWHQM010000072">
    <property type="protein sequence ID" value="KAK5636543.1"/>
    <property type="molecule type" value="Genomic_DNA"/>
</dbReference>
<name>A0AAN7UZA3_9PEZI</name>
<dbReference type="GO" id="GO:0016020">
    <property type="term" value="C:membrane"/>
    <property type="evidence" value="ECO:0007669"/>
    <property type="project" value="UniProtKB-SubCell"/>
</dbReference>
<feature type="domain" description="Major facilitator superfamily (MFS) profile" evidence="7">
    <location>
        <begin position="85"/>
        <end position="580"/>
    </location>
</feature>
<feature type="transmembrane region" description="Helical" evidence="6">
    <location>
        <begin position="243"/>
        <end position="262"/>
    </location>
</feature>
<keyword evidence="3 6" id="KW-1133">Transmembrane helix</keyword>
<feature type="compositionally biased region" description="Polar residues" evidence="5">
    <location>
        <begin position="37"/>
        <end position="49"/>
    </location>
</feature>
<evidence type="ECO:0000256" key="3">
    <source>
        <dbReference type="ARBA" id="ARBA00022989"/>
    </source>
</evidence>
<keyword evidence="9" id="KW-1185">Reference proteome</keyword>
<comment type="subcellular location">
    <subcellularLocation>
        <location evidence="1">Membrane</location>
        <topology evidence="1">Multi-pass membrane protein</topology>
    </subcellularLocation>
</comment>
<evidence type="ECO:0000256" key="4">
    <source>
        <dbReference type="ARBA" id="ARBA00023136"/>
    </source>
</evidence>
<sequence length="616" mass="68081">MDLRTPTMTSEAQPRAHGRAPIVMIDAEESRQEGPAETTSLLNARSGQQGEDETRRQNWGADDDFHGLPWWKTPTVYWLIGPYFLYTLAFGGMIVPKIELIVTLVCRHYFAEKQVLDPDQTFLPVIIGGNNLQCNSAPVQKNVAAFTLVLSALAGGLSAFTAPKLGSLSDRFGRKRLLVIASFGGIVNETITILAAKYPDVIDYRFLILGSFFDGITGSFTAVSVLGNSYVSDCTPPSKRAVSLGYLQACLFGGLAIGPILAGKLTVLTHSVLSPFYVSLGCHVTLICFIWFVVPESLSKKRRMAAQEKYQAEQEAMRVVLSRSVESQPRLPAWIANDTLRTWLLLLLNANPLAPLKMFVPGGRENQRLRRNLLLMGFIDTVLISATMGAGTVLILYAKFMFNWQTLESSRFVSIISFFRVIVLLVFFPIVNYIFRTRPLRYQQKLNGNLRTQESHSGADNLDVWLLRFALLFDTIGVLGYVFVRSEELFILSAICTSFGGLASATIQAMLTKQVLTEHVGSMLGAMGLLHAVSRVFAPVIFDGIYAGTIESFPQTFVVVLASLFGLSILASLFVRPYLVLSENGYAPIPEQDSRNQDRLTSIDATERSSETIPRV</sequence>
<feature type="transmembrane region" description="Helical" evidence="6">
    <location>
        <begin position="204"/>
        <end position="231"/>
    </location>
</feature>
<feature type="region of interest" description="Disordered" evidence="5">
    <location>
        <begin position="591"/>
        <end position="616"/>
    </location>
</feature>
<feature type="transmembrane region" description="Helical" evidence="6">
    <location>
        <begin position="143"/>
        <end position="165"/>
    </location>
</feature>
<feature type="transmembrane region" description="Helical" evidence="6">
    <location>
        <begin position="490"/>
        <end position="511"/>
    </location>
</feature>
<dbReference type="PANTHER" id="PTHR23507">
    <property type="entry name" value="ZGC:174356"/>
    <property type="match status" value="1"/>
</dbReference>
<dbReference type="PANTHER" id="PTHR23507:SF40">
    <property type="entry name" value="TETRACYCLINE-EFFLUX TRANSPORTER"/>
    <property type="match status" value="1"/>
</dbReference>